<sequence>MIAHLRRKGFSLVEMLVYISILVLMLAVIMNIIVSVIRSERVLKALRNVEDSAVLSLERITREVRQAENVDINSSIFDLNPGRLALESTDALGNPRTVEFYLSSGVLMFSENGVELGALTRTDARVSALTFRFFTGSNSKGIRTEITIESGTSTHYRSDNFYSSAILR</sequence>
<keyword evidence="1" id="KW-0812">Transmembrane</keyword>
<protein>
    <recommendedName>
        <fullName evidence="4">Prepilin-type N-terminal cleavage/methylation domain-containing protein</fullName>
    </recommendedName>
</protein>
<gene>
    <name evidence="2" type="ORF">UX31_C0024G0017</name>
</gene>
<evidence type="ECO:0000313" key="3">
    <source>
        <dbReference type="Proteomes" id="UP000034107"/>
    </source>
</evidence>
<evidence type="ECO:0008006" key="4">
    <source>
        <dbReference type="Google" id="ProtNLM"/>
    </source>
</evidence>
<name>A0A0G1QT52_9BACT</name>
<dbReference type="AlphaFoldDB" id="A0A0G1QT52"/>
<accession>A0A0G1QT52</accession>
<dbReference type="Proteomes" id="UP000034107">
    <property type="component" value="Unassembled WGS sequence"/>
</dbReference>
<evidence type="ECO:0000256" key="1">
    <source>
        <dbReference type="SAM" id="Phobius"/>
    </source>
</evidence>
<dbReference type="EMBL" id="LCLS01000024">
    <property type="protein sequence ID" value="KKU20948.1"/>
    <property type="molecule type" value="Genomic_DNA"/>
</dbReference>
<keyword evidence="1" id="KW-1133">Transmembrane helix</keyword>
<evidence type="ECO:0000313" key="2">
    <source>
        <dbReference type="EMBL" id="KKU20948.1"/>
    </source>
</evidence>
<proteinExistence type="predicted"/>
<dbReference type="InterPro" id="IPR012902">
    <property type="entry name" value="N_methyl_site"/>
</dbReference>
<reference evidence="2 3" key="1">
    <citation type="journal article" date="2015" name="Nature">
        <title>rRNA introns, odd ribosomes, and small enigmatic genomes across a large radiation of phyla.</title>
        <authorList>
            <person name="Brown C.T."/>
            <person name="Hug L.A."/>
            <person name="Thomas B.C."/>
            <person name="Sharon I."/>
            <person name="Castelle C.J."/>
            <person name="Singh A."/>
            <person name="Wilkins M.J."/>
            <person name="Williams K.H."/>
            <person name="Banfield J.F."/>
        </authorList>
    </citation>
    <scope>NUCLEOTIDE SEQUENCE [LARGE SCALE GENOMIC DNA]</scope>
</reference>
<dbReference type="Pfam" id="PF07963">
    <property type="entry name" value="N_methyl"/>
    <property type="match status" value="1"/>
</dbReference>
<comment type="caution">
    <text evidence="2">The sequence shown here is derived from an EMBL/GenBank/DDBJ whole genome shotgun (WGS) entry which is preliminary data.</text>
</comment>
<organism evidence="2 3">
    <name type="scientific">Candidatus Nomurabacteria bacterium GW2011_GWA1_46_11</name>
    <dbReference type="NCBI Taxonomy" id="1618732"/>
    <lineage>
        <taxon>Bacteria</taxon>
        <taxon>Candidatus Nomuraibacteriota</taxon>
    </lineage>
</organism>
<keyword evidence="1" id="KW-0472">Membrane</keyword>
<feature type="transmembrane region" description="Helical" evidence="1">
    <location>
        <begin position="15"/>
        <end position="37"/>
    </location>
</feature>